<keyword evidence="5" id="KW-1185">Reference proteome</keyword>
<organism evidence="4 5">
    <name type="scientific">Marinoscillum luteum</name>
    <dbReference type="NCBI Taxonomy" id="861051"/>
    <lineage>
        <taxon>Bacteria</taxon>
        <taxon>Pseudomonadati</taxon>
        <taxon>Bacteroidota</taxon>
        <taxon>Cytophagia</taxon>
        <taxon>Cytophagales</taxon>
        <taxon>Reichenbachiellaceae</taxon>
        <taxon>Marinoscillum</taxon>
    </lineage>
</organism>
<evidence type="ECO:0000256" key="2">
    <source>
        <dbReference type="ARBA" id="ARBA00011245"/>
    </source>
</evidence>
<dbReference type="Proteomes" id="UP001610063">
    <property type="component" value="Unassembled WGS sequence"/>
</dbReference>
<comment type="caution">
    <text evidence="4">The sequence shown here is derived from an EMBL/GenBank/DDBJ whole genome shotgun (WGS) entry which is preliminary data.</text>
</comment>
<dbReference type="EMBL" id="JBIPKE010000014">
    <property type="protein sequence ID" value="MFH6983122.1"/>
    <property type="molecule type" value="Genomic_DNA"/>
</dbReference>
<accession>A0ABW7N6V9</accession>
<dbReference type="SUPFAM" id="SSF74650">
    <property type="entry name" value="Galactose mutarotase-like"/>
    <property type="match status" value="1"/>
</dbReference>
<dbReference type="RefSeq" id="WP_395416696.1">
    <property type="nucleotide sequence ID" value="NZ_JBIPKE010000014.1"/>
</dbReference>
<dbReference type="Pfam" id="PF01263">
    <property type="entry name" value="Aldose_epim"/>
    <property type="match status" value="1"/>
</dbReference>
<dbReference type="PANTHER" id="PTHR11122:SF13">
    <property type="entry name" value="GLUCOSE-6-PHOSPHATE 1-EPIMERASE"/>
    <property type="match status" value="1"/>
</dbReference>
<dbReference type="PANTHER" id="PTHR11122">
    <property type="entry name" value="APOSPORY-ASSOCIATED PROTEIN C-RELATED"/>
    <property type="match status" value="1"/>
</dbReference>
<dbReference type="InterPro" id="IPR011013">
    <property type="entry name" value="Gal_mutarotase_sf_dom"/>
</dbReference>
<dbReference type="Gene3D" id="2.70.98.10">
    <property type="match status" value="1"/>
</dbReference>
<dbReference type="CDD" id="cd09024">
    <property type="entry name" value="Aldose_epim_lacX"/>
    <property type="match status" value="1"/>
</dbReference>
<evidence type="ECO:0000256" key="3">
    <source>
        <dbReference type="ARBA" id="ARBA00022837"/>
    </source>
</evidence>
<protein>
    <submittedName>
        <fullName evidence="4">Aldose 1-epimerase family protein</fullName>
    </submittedName>
</protein>
<name>A0ABW7N6V9_9BACT</name>
<sequence>MKISNNHLKATFNVRGAEITSLTHNATGREYIWQARTKYWGRHAPVLFPFVGKLKKDQYRHEGKTYEMGQHGFARDLDFEIVEHTSDQIIFQLDADSNTLKKYPFKFELRIIYQLEGHSLRTTYEVKNKGKQVMYFSIGGHPAFDCPLNPEEFRSDYWLEFDQQETLFTHRLDGGLFTGKKEAIELDGQRLHITDHLFDKDALVFKQLNSTRVSLSSLSQKWLTFHFEGFPYLGIWSKSQESPFVCIEPWYGLADYGNHSGELSAKEGIRKLEASAIFSCHYTMEIH</sequence>
<comment type="subunit">
    <text evidence="2">Monomer.</text>
</comment>
<evidence type="ECO:0000313" key="5">
    <source>
        <dbReference type="Proteomes" id="UP001610063"/>
    </source>
</evidence>
<dbReference type="InterPro" id="IPR008183">
    <property type="entry name" value="Aldose_1/G6P_1-epimerase"/>
</dbReference>
<proteinExistence type="predicted"/>
<gene>
    <name evidence="4" type="ORF">ACHKAR_06710</name>
</gene>
<dbReference type="InterPro" id="IPR014718">
    <property type="entry name" value="GH-type_carb-bd"/>
</dbReference>
<reference evidence="4 5" key="1">
    <citation type="journal article" date="2013" name="Int. J. Syst. Evol. Microbiol.">
        <title>Marinoscillum luteum sp. nov., isolated from marine sediment.</title>
        <authorList>
            <person name="Cha I.T."/>
            <person name="Park S.J."/>
            <person name="Kim S.J."/>
            <person name="Kim J.G."/>
            <person name="Jung M.Y."/>
            <person name="Shin K.S."/>
            <person name="Kwon K.K."/>
            <person name="Yang S.H."/>
            <person name="Seo Y.S."/>
            <person name="Rhee S.K."/>
        </authorList>
    </citation>
    <scope>NUCLEOTIDE SEQUENCE [LARGE SCALE GENOMIC DNA]</scope>
    <source>
        <strain evidence="4 5">KCTC 23939</strain>
    </source>
</reference>
<evidence type="ECO:0000256" key="1">
    <source>
        <dbReference type="ARBA" id="ARBA00001913"/>
    </source>
</evidence>
<dbReference type="InterPro" id="IPR037481">
    <property type="entry name" value="LacX"/>
</dbReference>
<keyword evidence="3" id="KW-0106">Calcium</keyword>
<comment type="cofactor">
    <cofactor evidence="1">
        <name>Ca(2+)</name>
        <dbReference type="ChEBI" id="CHEBI:29108"/>
    </cofactor>
</comment>
<evidence type="ECO:0000313" key="4">
    <source>
        <dbReference type="EMBL" id="MFH6983122.1"/>
    </source>
</evidence>